<feature type="transmembrane region" description="Helical" evidence="2">
    <location>
        <begin position="12"/>
        <end position="39"/>
    </location>
</feature>
<dbReference type="EMBL" id="FN554972">
    <property type="protein sequence ID" value="CBH14202.1"/>
    <property type="molecule type" value="Genomic_DNA"/>
</dbReference>
<dbReference type="GeneID" id="23860273"/>
<dbReference type="KEGG" id="tbg:TbgDal_IX2770"/>
<dbReference type="RefSeq" id="XP_011776472.1">
    <property type="nucleotide sequence ID" value="XM_011778170.1"/>
</dbReference>
<name>C9ZXQ7_TRYB9</name>
<keyword evidence="2" id="KW-0472">Membrane</keyword>
<evidence type="ECO:0000256" key="2">
    <source>
        <dbReference type="SAM" id="Phobius"/>
    </source>
</evidence>
<gene>
    <name evidence="3" type="ORF">TbgDal_IX2770</name>
</gene>
<evidence type="ECO:0000256" key="1">
    <source>
        <dbReference type="SAM" id="MobiDB-lite"/>
    </source>
</evidence>
<dbReference type="AlphaFoldDB" id="C9ZXQ7"/>
<accession>C9ZXQ7</accession>
<keyword evidence="2" id="KW-1133">Transmembrane helix</keyword>
<dbReference type="Proteomes" id="UP000002316">
    <property type="component" value="Chromosome 9"/>
</dbReference>
<reference evidence="4" key="1">
    <citation type="journal article" date="2010" name="PLoS Negl. Trop. Dis.">
        <title>The genome sequence of Trypanosoma brucei gambiense, causative agent of chronic human african trypanosomiasis.</title>
        <authorList>
            <person name="Jackson A.P."/>
            <person name="Sanders M."/>
            <person name="Berry A."/>
            <person name="McQuillan J."/>
            <person name="Aslett M.A."/>
            <person name="Quail M.A."/>
            <person name="Chukualim B."/>
            <person name="Capewell P."/>
            <person name="MacLeod A."/>
            <person name="Melville S.E."/>
            <person name="Gibson W."/>
            <person name="Barry J.D."/>
            <person name="Berriman M."/>
            <person name="Hertz-Fowler C."/>
        </authorList>
    </citation>
    <scope>NUCLEOTIDE SEQUENCE [LARGE SCALE GENOMIC DNA]</scope>
    <source>
        <strain evidence="4">MHOM/CI/86/DAL972</strain>
    </source>
</reference>
<feature type="region of interest" description="Disordered" evidence="1">
    <location>
        <begin position="80"/>
        <end position="106"/>
    </location>
</feature>
<protein>
    <submittedName>
        <fullName evidence="3">Uncharacterized protein</fullName>
    </submittedName>
</protein>
<keyword evidence="2" id="KW-0812">Transmembrane</keyword>
<feature type="transmembrane region" description="Helical" evidence="2">
    <location>
        <begin position="45"/>
        <end position="68"/>
    </location>
</feature>
<organism evidence="3 4">
    <name type="scientific">Trypanosoma brucei gambiense (strain MHOM/CI/86/DAL972)</name>
    <dbReference type="NCBI Taxonomy" id="679716"/>
    <lineage>
        <taxon>Eukaryota</taxon>
        <taxon>Discoba</taxon>
        <taxon>Euglenozoa</taxon>
        <taxon>Kinetoplastea</taxon>
        <taxon>Metakinetoplastina</taxon>
        <taxon>Trypanosomatida</taxon>
        <taxon>Trypanosomatidae</taxon>
        <taxon>Trypanosoma</taxon>
    </lineage>
</organism>
<proteinExistence type="predicted"/>
<sequence length="106" mass="12432">MAFSCLQAPQMFFFFTCVLPSSYLLIIYSVFLSTLLVFITPKPSLLFFVFFLSVSSTWFSLAYTPFFFRIIHTHLTVLPPQRKQKKKGTDTAHKKQREKESCKRSF</sequence>
<feature type="compositionally biased region" description="Basic and acidic residues" evidence="1">
    <location>
        <begin position="87"/>
        <end position="106"/>
    </location>
</feature>
<evidence type="ECO:0000313" key="4">
    <source>
        <dbReference type="Proteomes" id="UP000002316"/>
    </source>
</evidence>
<evidence type="ECO:0000313" key="3">
    <source>
        <dbReference type="EMBL" id="CBH14202.1"/>
    </source>
</evidence>